<evidence type="ECO:0000313" key="4">
    <source>
        <dbReference type="Proteomes" id="UP000027180"/>
    </source>
</evidence>
<gene>
    <name evidence="3" type="ORF">IE4771_PD00156</name>
</gene>
<keyword evidence="1" id="KW-0472">Membrane</keyword>
<keyword evidence="1" id="KW-0812">Transmembrane</keyword>
<feature type="domain" description="DUF1468" evidence="2">
    <location>
        <begin position="11"/>
        <end position="141"/>
    </location>
</feature>
<geneLocation type="plasmid" evidence="3 4">
    <name>pRetIE4771d</name>
</geneLocation>
<evidence type="ECO:0000259" key="2">
    <source>
        <dbReference type="Pfam" id="PF07331"/>
    </source>
</evidence>
<dbReference type="OrthoDB" id="5186924at2"/>
<accession>A0A060IGF5</accession>
<dbReference type="AlphaFoldDB" id="A0A060IGF5"/>
<feature type="transmembrane region" description="Helical" evidence="1">
    <location>
        <begin position="12"/>
        <end position="29"/>
    </location>
</feature>
<keyword evidence="1" id="KW-1133">Transmembrane helix</keyword>
<feature type="transmembrane region" description="Helical" evidence="1">
    <location>
        <begin position="41"/>
        <end position="59"/>
    </location>
</feature>
<evidence type="ECO:0000313" key="3">
    <source>
        <dbReference type="EMBL" id="AIC30711.1"/>
    </source>
</evidence>
<dbReference type="InterPro" id="IPR009936">
    <property type="entry name" value="DUF1468"/>
</dbReference>
<protein>
    <submittedName>
        <fullName evidence="3">TctB family tripartite tricarboxylate transporter protein</fullName>
    </submittedName>
</protein>
<dbReference type="KEGG" id="rei:IE4771_PD00156"/>
<evidence type="ECO:0000256" key="1">
    <source>
        <dbReference type="SAM" id="Phobius"/>
    </source>
</evidence>
<proteinExistence type="predicted"/>
<dbReference type="HOGENOM" id="CLU_108885_1_0_5"/>
<dbReference type="EMBL" id="CP006990">
    <property type="protein sequence ID" value="AIC30711.1"/>
    <property type="molecule type" value="Genomic_DNA"/>
</dbReference>
<dbReference type="RefSeq" id="WP_010056819.1">
    <property type="nucleotide sequence ID" value="NZ_CP006990.1"/>
</dbReference>
<feature type="transmembrane region" description="Helical" evidence="1">
    <location>
        <begin position="79"/>
        <end position="106"/>
    </location>
</feature>
<dbReference type="Pfam" id="PF07331">
    <property type="entry name" value="TctB"/>
    <property type="match status" value="1"/>
</dbReference>
<dbReference type="Proteomes" id="UP000027180">
    <property type="component" value="Plasmid pRetIE4771d"/>
</dbReference>
<name>A0A060IGF5_RHIET</name>
<feature type="transmembrane region" description="Helical" evidence="1">
    <location>
        <begin position="118"/>
        <end position="137"/>
    </location>
</feature>
<keyword evidence="3" id="KW-0614">Plasmid</keyword>
<organism evidence="3 4">
    <name type="scientific">Rhizobium etli bv. mimosae str. IE4771</name>
    <dbReference type="NCBI Taxonomy" id="1432050"/>
    <lineage>
        <taxon>Bacteria</taxon>
        <taxon>Pseudomonadati</taxon>
        <taxon>Pseudomonadota</taxon>
        <taxon>Alphaproteobacteria</taxon>
        <taxon>Hyphomicrobiales</taxon>
        <taxon>Rhizobiaceae</taxon>
        <taxon>Rhizobium/Agrobacterium group</taxon>
        <taxon>Rhizobium</taxon>
    </lineage>
</organism>
<reference evidence="3 4" key="1">
    <citation type="submission" date="2013-12" db="EMBL/GenBank/DDBJ databases">
        <title>Complete genome sequence of Rhizobium etli bv. mimosae IE4771.</title>
        <authorList>
            <person name="Bustos P."/>
            <person name="Santamaria R.I."/>
            <person name="Lozano L."/>
            <person name="Ormeno-Orrillo E."/>
            <person name="Rogel M.A."/>
            <person name="Romero D."/>
            <person name="Cevallos M.A."/>
            <person name="Martinez-Romero E."/>
            <person name="Gonzalez V."/>
        </authorList>
    </citation>
    <scope>NUCLEOTIDE SEQUENCE [LARGE SCALE GENOMIC DNA]</scope>
    <source>
        <strain evidence="3 4">IE4771</strain>
        <plasmid evidence="4">Plasmid pRetIE4771d</plasmid>
    </source>
</reference>
<sequence>MTVNINQDGAAGAMFVLAGAAGLFFALGYDFGNLARVGPGFLPTILSIGLIVLGMMIAVNGLRSGMVVALPQARPILTILGGLGMFIALLRPAGLVPAAALAYLFLSFGGGNRRRLEALIVGTVFAIFIAVVFVVGLKLPLQLFWW</sequence>